<evidence type="ECO:0000256" key="1">
    <source>
        <dbReference type="ARBA" id="ARBA00008007"/>
    </source>
</evidence>
<sequence length="233" mass="27404">MHCLICDDFFMEQVSWFSFFVKQHQSCICSHCEKRFSYVIGKVCEDCGRPLKDLLDIYKRGDVCYDCMRWREQNVLPYVKNRSLYVYNDWMEEVLARFKFRGDAVLASLFAADLRSAYQTYFLNFKVVPIPLSREREQDRGFNQAELLAECLQVPLMKSSFMRSETEKQSKKTRKQRLTSSCPFYFTLEEDFTDFNIVLVDDVYTTGITVRQAARCFYEKGAKSVSSLTLCRG</sequence>
<dbReference type="CDD" id="cd06223">
    <property type="entry name" value="PRTases_typeI"/>
    <property type="match status" value="1"/>
</dbReference>
<evidence type="ECO:0000259" key="2">
    <source>
        <dbReference type="Pfam" id="PF00156"/>
    </source>
</evidence>
<protein>
    <submittedName>
        <fullName evidence="3">Competence protein ComF</fullName>
    </submittedName>
</protein>
<dbReference type="Proteomes" id="UP000027822">
    <property type="component" value="Unassembled WGS sequence"/>
</dbReference>
<dbReference type="Gene3D" id="3.40.50.2020">
    <property type="match status" value="1"/>
</dbReference>
<proteinExistence type="inferred from homology"/>
<dbReference type="InterPro" id="IPR029057">
    <property type="entry name" value="PRTase-like"/>
</dbReference>
<dbReference type="InterPro" id="IPR000836">
    <property type="entry name" value="PRTase_dom"/>
</dbReference>
<dbReference type="SUPFAM" id="SSF53271">
    <property type="entry name" value="PRTase-like"/>
    <property type="match status" value="1"/>
</dbReference>
<name>A0A073KGC6_9BACI</name>
<evidence type="ECO:0000313" key="4">
    <source>
        <dbReference type="Proteomes" id="UP000027822"/>
    </source>
</evidence>
<evidence type="ECO:0000313" key="3">
    <source>
        <dbReference type="EMBL" id="KEK21353.1"/>
    </source>
</evidence>
<dbReference type="PANTHER" id="PTHR47505:SF1">
    <property type="entry name" value="DNA UTILIZATION PROTEIN YHGH"/>
    <property type="match status" value="1"/>
</dbReference>
<dbReference type="STRING" id="574376.BAMA_00870"/>
<feature type="domain" description="Phosphoribosyltransferase" evidence="2">
    <location>
        <begin position="141"/>
        <end position="232"/>
    </location>
</feature>
<dbReference type="InterPro" id="IPR051910">
    <property type="entry name" value="ComF/GntX_DNA_util-trans"/>
</dbReference>
<dbReference type="RefSeq" id="WP_034635121.1">
    <property type="nucleotide sequence ID" value="NZ_CBCSJC010000002.1"/>
</dbReference>
<dbReference type="OrthoDB" id="9779910at2"/>
<keyword evidence="4" id="KW-1185">Reference proteome</keyword>
<comment type="caution">
    <text evidence="3">The sequence shown here is derived from an EMBL/GenBank/DDBJ whole genome shotgun (WGS) entry which is preliminary data.</text>
</comment>
<dbReference type="AlphaFoldDB" id="A0A073KGC6"/>
<reference evidence="3 4" key="1">
    <citation type="submission" date="2014-06" db="EMBL/GenBank/DDBJ databases">
        <title>Draft genome sequence of Bacillus manliponensis JCM 15802 (MCCC 1A00708).</title>
        <authorList>
            <person name="Lai Q."/>
            <person name="Liu Y."/>
            <person name="Shao Z."/>
        </authorList>
    </citation>
    <scope>NUCLEOTIDE SEQUENCE [LARGE SCALE GENOMIC DNA]</scope>
    <source>
        <strain evidence="3 4">JCM 15802</strain>
    </source>
</reference>
<accession>A0A073KGC6</accession>
<dbReference type="eggNOG" id="COG1040">
    <property type="taxonomic scope" value="Bacteria"/>
</dbReference>
<organism evidence="3 4">
    <name type="scientific">Bacillus manliponensis</name>
    <dbReference type="NCBI Taxonomy" id="574376"/>
    <lineage>
        <taxon>Bacteria</taxon>
        <taxon>Bacillati</taxon>
        <taxon>Bacillota</taxon>
        <taxon>Bacilli</taxon>
        <taxon>Bacillales</taxon>
        <taxon>Bacillaceae</taxon>
        <taxon>Bacillus</taxon>
        <taxon>Bacillus cereus group</taxon>
    </lineage>
</organism>
<comment type="similarity">
    <text evidence="1">Belongs to the ComF/GntX family.</text>
</comment>
<dbReference type="Pfam" id="PF00156">
    <property type="entry name" value="Pribosyltran"/>
    <property type="match status" value="1"/>
</dbReference>
<dbReference type="EMBL" id="JOTN01000001">
    <property type="protein sequence ID" value="KEK21353.1"/>
    <property type="molecule type" value="Genomic_DNA"/>
</dbReference>
<gene>
    <name evidence="3" type="ORF">BAMA_00870</name>
</gene>
<dbReference type="PANTHER" id="PTHR47505">
    <property type="entry name" value="DNA UTILIZATION PROTEIN YHGH"/>
    <property type="match status" value="1"/>
</dbReference>